<dbReference type="EMBL" id="BMAW01037617">
    <property type="protein sequence ID" value="GFU49243.1"/>
    <property type="molecule type" value="Genomic_DNA"/>
</dbReference>
<dbReference type="OrthoDB" id="6462057at2759"/>
<dbReference type="AlphaFoldDB" id="A0A8X6QW21"/>
<name>A0A8X6QW21_NEPPI</name>
<comment type="caution">
    <text evidence="1">The sequence shown here is derived from an EMBL/GenBank/DDBJ whole genome shotgun (WGS) entry which is preliminary data.</text>
</comment>
<dbReference type="Proteomes" id="UP000887013">
    <property type="component" value="Unassembled WGS sequence"/>
</dbReference>
<sequence length="144" mass="16657">MFYPETHEQCWWSMEEHCLVERWHLIEIGALYTISTCQDICLTSQFALQRKRGLSLYLVSSRTTFQLKGVMFILNVGTRNFSMPCSDVMAMNISTNMECHLIVKHNLLQKSFIIADLVKHICSKHEPFGTIPRFAKGGQLQFIP</sequence>
<evidence type="ECO:0000313" key="2">
    <source>
        <dbReference type="Proteomes" id="UP000887013"/>
    </source>
</evidence>
<keyword evidence="2" id="KW-1185">Reference proteome</keyword>
<accession>A0A8X6QW21</accession>
<gene>
    <name evidence="1" type="primary">AVEN_145712_1</name>
    <name evidence="1" type="ORF">NPIL_393341</name>
</gene>
<proteinExistence type="predicted"/>
<protein>
    <submittedName>
        <fullName evidence="1">Uncharacterized protein</fullName>
    </submittedName>
</protein>
<reference evidence="1" key="1">
    <citation type="submission" date="2020-08" db="EMBL/GenBank/DDBJ databases">
        <title>Multicomponent nature underlies the extraordinary mechanical properties of spider dragline silk.</title>
        <authorList>
            <person name="Kono N."/>
            <person name="Nakamura H."/>
            <person name="Mori M."/>
            <person name="Yoshida Y."/>
            <person name="Ohtoshi R."/>
            <person name="Malay A.D."/>
            <person name="Moran D.A.P."/>
            <person name="Tomita M."/>
            <person name="Numata K."/>
            <person name="Arakawa K."/>
        </authorList>
    </citation>
    <scope>NUCLEOTIDE SEQUENCE</scope>
</reference>
<evidence type="ECO:0000313" key="1">
    <source>
        <dbReference type="EMBL" id="GFU49243.1"/>
    </source>
</evidence>
<organism evidence="1 2">
    <name type="scientific">Nephila pilipes</name>
    <name type="common">Giant wood spider</name>
    <name type="synonym">Nephila maculata</name>
    <dbReference type="NCBI Taxonomy" id="299642"/>
    <lineage>
        <taxon>Eukaryota</taxon>
        <taxon>Metazoa</taxon>
        <taxon>Ecdysozoa</taxon>
        <taxon>Arthropoda</taxon>
        <taxon>Chelicerata</taxon>
        <taxon>Arachnida</taxon>
        <taxon>Araneae</taxon>
        <taxon>Araneomorphae</taxon>
        <taxon>Entelegynae</taxon>
        <taxon>Araneoidea</taxon>
        <taxon>Nephilidae</taxon>
        <taxon>Nephila</taxon>
    </lineage>
</organism>